<dbReference type="PANTHER" id="PTHR11360">
    <property type="entry name" value="MONOCARBOXYLATE TRANSPORTER"/>
    <property type="match status" value="1"/>
</dbReference>
<dbReference type="GO" id="GO:0022857">
    <property type="term" value="F:transmembrane transporter activity"/>
    <property type="evidence" value="ECO:0007669"/>
    <property type="project" value="InterPro"/>
</dbReference>
<feature type="transmembrane region" description="Helical" evidence="3">
    <location>
        <begin position="122"/>
        <end position="141"/>
    </location>
</feature>
<keyword evidence="3" id="KW-1133">Transmembrane helix</keyword>
<evidence type="ECO:0000256" key="3">
    <source>
        <dbReference type="SAM" id="Phobius"/>
    </source>
</evidence>
<comment type="subcellular location">
    <subcellularLocation>
        <location evidence="1">Membrane</location>
        <topology evidence="1">Multi-pass membrane protein</topology>
    </subcellularLocation>
</comment>
<feature type="transmembrane region" description="Helical" evidence="3">
    <location>
        <begin position="147"/>
        <end position="170"/>
    </location>
</feature>
<name>A0A1M2V3K7_TRAPU</name>
<comment type="caution">
    <text evidence="5">The sequence shown here is derived from an EMBL/GenBank/DDBJ whole genome shotgun (WGS) entry which is preliminary data.</text>
</comment>
<dbReference type="Gene3D" id="1.20.1250.20">
    <property type="entry name" value="MFS general substrate transporter like domains"/>
    <property type="match status" value="1"/>
</dbReference>
<organism evidence="5 6">
    <name type="scientific">Trametes pubescens</name>
    <name type="common">White-rot fungus</name>
    <dbReference type="NCBI Taxonomy" id="154538"/>
    <lineage>
        <taxon>Eukaryota</taxon>
        <taxon>Fungi</taxon>
        <taxon>Dikarya</taxon>
        <taxon>Basidiomycota</taxon>
        <taxon>Agaricomycotina</taxon>
        <taxon>Agaricomycetes</taxon>
        <taxon>Polyporales</taxon>
        <taxon>Polyporaceae</taxon>
        <taxon>Trametes</taxon>
    </lineage>
</organism>
<gene>
    <name evidence="5" type="ORF">TRAPUB_7273</name>
</gene>
<feature type="transmembrane region" description="Helical" evidence="3">
    <location>
        <begin position="91"/>
        <end position="110"/>
    </location>
</feature>
<feature type="domain" description="Major facilitator superfamily (MFS) profile" evidence="4">
    <location>
        <begin position="56"/>
        <end position="244"/>
    </location>
</feature>
<dbReference type="OrthoDB" id="6509908at2759"/>
<dbReference type="InterPro" id="IPR011701">
    <property type="entry name" value="MFS"/>
</dbReference>
<comment type="similarity">
    <text evidence="2">Belongs to the major facilitator superfamily. Monocarboxylate porter (TC 2.A.1.13) family.</text>
</comment>
<feature type="transmembrane region" description="Helical" evidence="3">
    <location>
        <begin position="182"/>
        <end position="204"/>
    </location>
</feature>
<evidence type="ECO:0000256" key="2">
    <source>
        <dbReference type="ARBA" id="ARBA00006727"/>
    </source>
</evidence>
<evidence type="ECO:0000259" key="4">
    <source>
        <dbReference type="PROSITE" id="PS50850"/>
    </source>
</evidence>
<dbReference type="EMBL" id="MNAD01001693">
    <property type="protein sequence ID" value="OJT02158.1"/>
    <property type="molecule type" value="Genomic_DNA"/>
</dbReference>
<dbReference type="PANTHER" id="PTHR11360:SF177">
    <property type="entry name" value="RIBOFLAVIN TRANSPORTER MCH5"/>
    <property type="match status" value="1"/>
</dbReference>
<dbReference type="Pfam" id="PF07690">
    <property type="entry name" value="MFS_1"/>
    <property type="match status" value="1"/>
</dbReference>
<dbReference type="InterPro" id="IPR020846">
    <property type="entry name" value="MFS_dom"/>
</dbReference>
<dbReference type="OMA" id="RYEFTFY"/>
<feature type="transmembrane region" description="Helical" evidence="3">
    <location>
        <begin position="13"/>
        <end position="36"/>
    </location>
</feature>
<keyword evidence="3" id="KW-0472">Membrane</keyword>
<dbReference type="STRING" id="154538.A0A1M2V3K7"/>
<dbReference type="PROSITE" id="PS50850">
    <property type="entry name" value="MFS"/>
    <property type="match status" value="1"/>
</dbReference>
<dbReference type="InterPro" id="IPR050327">
    <property type="entry name" value="Proton-linked_MCT"/>
</dbReference>
<evidence type="ECO:0000313" key="5">
    <source>
        <dbReference type="EMBL" id="OJT02158.1"/>
    </source>
</evidence>
<evidence type="ECO:0000313" key="6">
    <source>
        <dbReference type="Proteomes" id="UP000184267"/>
    </source>
</evidence>
<dbReference type="InterPro" id="IPR036259">
    <property type="entry name" value="MFS_trans_sf"/>
</dbReference>
<evidence type="ECO:0000256" key="1">
    <source>
        <dbReference type="ARBA" id="ARBA00004141"/>
    </source>
</evidence>
<dbReference type="SUPFAM" id="SSF103473">
    <property type="entry name" value="MFS general substrate transporter"/>
    <property type="match status" value="1"/>
</dbReference>
<feature type="transmembrane region" description="Helical" evidence="3">
    <location>
        <begin position="57"/>
        <end position="79"/>
    </location>
</feature>
<dbReference type="Proteomes" id="UP000184267">
    <property type="component" value="Unassembled WGS sequence"/>
</dbReference>
<dbReference type="AlphaFoldDB" id="A0A1M2V3K7"/>
<protein>
    <submittedName>
        <fullName evidence="5">Riboflavin transporter MCH5</fullName>
    </submittedName>
</protein>
<dbReference type="GO" id="GO:0016020">
    <property type="term" value="C:membrane"/>
    <property type="evidence" value="ECO:0007669"/>
    <property type="project" value="UniProtKB-SubCell"/>
</dbReference>
<accession>A0A1M2V3K7</accession>
<keyword evidence="6" id="KW-1185">Reference proteome</keyword>
<reference evidence="5 6" key="1">
    <citation type="submission" date="2016-10" db="EMBL/GenBank/DDBJ databases">
        <title>Genome sequence of the basidiomycete white-rot fungus Trametes pubescens.</title>
        <authorList>
            <person name="Makela M.R."/>
            <person name="Granchi Z."/>
            <person name="Peng M."/>
            <person name="De Vries R.P."/>
            <person name="Grigoriev I."/>
            <person name="Riley R."/>
            <person name="Hilden K."/>
        </authorList>
    </citation>
    <scope>NUCLEOTIDE SEQUENCE [LARGE SCALE GENOMIC DNA]</scope>
    <source>
        <strain evidence="5 6">FBCC735</strain>
    </source>
</reference>
<keyword evidence="3" id="KW-0812">Transmembrane</keyword>
<sequence>MFQHLFERVGFGWAVRISGFISLAACCIAVATITSLRPPTQQKAPLLDLTLFHDVPFVLMVAGSILICLGLFIPFFYIADYAKDQHISANTVFYIISAMNGGGILGRLLPPLLSDAVGKFNVMVPCALLMGLSAFVFWTFAKSLVAIILFAVVYGFFSGAFIAMLIPCVAQISQLNEIGTKIGLLYSIISFAALAGGPAAGALLRAGHGSYTGMIVLCGVSNVAGALFMLVARLRLDRRILALV</sequence>
<feature type="transmembrane region" description="Helical" evidence="3">
    <location>
        <begin position="210"/>
        <end position="231"/>
    </location>
</feature>
<proteinExistence type="inferred from homology"/>